<feature type="compositionally biased region" description="Polar residues" evidence="1">
    <location>
        <begin position="47"/>
        <end position="57"/>
    </location>
</feature>
<dbReference type="PIR" id="A34646">
    <property type="entry name" value="A34646"/>
</dbReference>
<protein>
    <submittedName>
        <fullName evidence="2">Probable Ca2+-transporting ATPase</fullName>
    </submittedName>
</protein>
<name>Q7M038_RAT</name>
<feature type="non-terminal residue" evidence="2">
    <location>
        <position position="1"/>
    </location>
</feature>
<evidence type="ECO:0000256" key="1">
    <source>
        <dbReference type="SAM" id="MobiDB-lite"/>
    </source>
</evidence>
<evidence type="ECO:0000313" key="2">
    <source>
        <dbReference type="PIR" id="A34646"/>
    </source>
</evidence>
<feature type="non-terminal residue" evidence="2">
    <location>
        <position position="57"/>
    </location>
</feature>
<reference evidence="2" key="1">
    <citation type="journal article" date="1990" name="Biochem. Biophys. Res. Commun.">
        <title>Hepatocyte plasma membrane ECTO-ATPase (pp120/HA4) is a substrate for tyrosine kinase activity of the insulin receptor.</title>
        <authorList>
            <person name="Margolis R.N."/>
            <person name="Schell M.J."/>
            <person name="Taylor S.I."/>
            <person name="Hubbard A.L."/>
        </authorList>
    </citation>
    <scope>PROTEIN SEQUENCE</scope>
</reference>
<sequence length="57" mass="6469">YWYKGTTLNPDSEIADQQFNPIQTSVQFSRNGESLSEGDRSKDTGVSVRQLTDRMTL</sequence>
<proteinExistence type="evidence at protein level"/>
<keyword id="KW-0903">Direct protein sequencing</keyword>
<dbReference type="AlphaFoldDB" id="Q7M038"/>
<feature type="region of interest" description="Disordered" evidence="1">
    <location>
        <begin position="1"/>
        <end position="20"/>
    </location>
</feature>
<organism evidence="2">
    <name type="scientific">Rattus norvegicus</name>
    <name type="common">Rat</name>
    <dbReference type="NCBI Taxonomy" id="10116"/>
    <lineage>
        <taxon>Eukaryota</taxon>
        <taxon>Metazoa</taxon>
        <taxon>Chordata</taxon>
        <taxon>Craniata</taxon>
        <taxon>Vertebrata</taxon>
        <taxon>Euteleostomi</taxon>
        <taxon>Mammalia</taxon>
        <taxon>Eutheria</taxon>
        <taxon>Euarchontoglires</taxon>
        <taxon>Glires</taxon>
        <taxon>Rodentia</taxon>
        <taxon>Myomorpha</taxon>
        <taxon>Muroidea</taxon>
        <taxon>Muridae</taxon>
        <taxon>Murinae</taxon>
        <taxon>Rattus</taxon>
    </lineage>
</organism>
<accession>Q7M038</accession>
<feature type="region of interest" description="Disordered" evidence="1">
    <location>
        <begin position="29"/>
        <end position="57"/>
    </location>
</feature>